<sequence length="66" mass="7672">MLIHPLYLTGESHTTSKLDQLPKLLNFFMCPNFYPNNYQSSIKCDLSTFLLHISSGHLSYKLFSKF</sequence>
<gene>
    <name evidence="1" type="ORF">P879_11517</name>
</gene>
<accession>A0A8T0DAH8</accession>
<keyword evidence="2" id="KW-1185">Reference proteome</keyword>
<dbReference type="EMBL" id="JTDF01010188">
    <property type="protein sequence ID" value="KAF8563954.1"/>
    <property type="molecule type" value="Genomic_DNA"/>
</dbReference>
<evidence type="ECO:0000313" key="1">
    <source>
        <dbReference type="EMBL" id="KAF8563954.1"/>
    </source>
</evidence>
<dbReference type="AlphaFoldDB" id="A0A8T0DAH8"/>
<proteinExistence type="predicted"/>
<organism evidence="1 2">
    <name type="scientific">Paragonimus westermani</name>
    <dbReference type="NCBI Taxonomy" id="34504"/>
    <lineage>
        <taxon>Eukaryota</taxon>
        <taxon>Metazoa</taxon>
        <taxon>Spiralia</taxon>
        <taxon>Lophotrochozoa</taxon>
        <taxon>Platyhelminthes</taxon>
        <taxon>Trematoda</taxon>
        <taxon>Digenea</taxon>
        <taxon>Plagiorchiida</taxon>
        <taxon>Troglotremata</taxon>
        <taxon>Troglotrematidae</taxon>
        <taxon>Paragonimus</taxon>
    </lineage>
</organism>
<evidence type="ECO:0000313" key="2">
    <source>
        <dbReference type="Proteomes" id="UP000699462"/>
    </source>
</evidence>
<feature type="non-terminal residue" evidence="1">
    <location>
        <position position="66"/>
    </location>
</feature>
<name>A0A8T0DAH8_9TREM</name>
<comment type="caution">
    <text evidence="1">The sequence shown here is derived from an EMBL/GenBank/DDBJ whole genome shotgun (WGS) entry which is preliminary data.</text>
</comment>
<dbReference type="Proteomes" id="UP000699462">
    <property type="component" value="Unassembled WGS sequence"/>
</dbReference>
<reference evidence="1 2" key="1">
    <citation type="submission" date="2019-07" db="EMBL/GenBank/DDBJ databases">
        <title>Annotation for the trematode Paragonimus westermani.</title>
        <authorList>
            <person name="Choi Y.-J."/>
        </authorList>
    </citation>
    <scope>NUCLEOTIDE SEQUENCE [LARGE SCALE GENOMIC DNA]</scope>
    <source>
        <strain evidence="1">180907_Pwestermani</strain>
    </source>
</reference>
<protein>
    <submittedName>
        <fullName evidence="1">Uncharacterized protein</fullName>
    </submittedName>
</protein>